<organism evidence="1">
    <name type="scientific">human gut metagenome</name>
    <dbReference type="NCBI Taxonomy" id="408170"/>
    <lineage>
        <taxon>unclassified sequences</taxon>
        <taxon>metagenomes</taxon>
        <taxon>organismal metagenomes</taxon>
    </lineage>
</organism>
<dbReference type="AlphaFoldDB" id="W1Y202"/>
<dbReference type="EMBL" id="AZMM01009174">
    <property type="protein sequence ID" value="ETJ36568.1"/>
    <property type="molecule type" value="Genomic_DNA"/>
</dbReference>
<evidence type="ECO:0000313" key="1">
    <source>
        <dbReference type="EMBL" id="ETJ36568.1"/>
    </source>
</evidence>
<accession>W1Y202</accession>
<comment type="caution">
    <text evidence="1">The sequence shown here is derived from an EMBL/GenBank/DDBJ whole genome shotgun (WGS) entry which is preliminary data.</text>
</comment>
<sequence length="35" mass="3664">MIVAIIFTTKPTAMGIAVRFTTAKGETPAIPDVTT</sequence>
<feature type="non-terminal residue" evidence="1">
    <location>
        <position position="35"/>
    </location>
</feature>
<proteinExistence type="predicted"/>
<reference evidence="1" key="1">
    <citation type="submission" date="2013-12" db="EMBL/GenBank/DDBJ databases">
        <title>A Varibaculum cambriense genome reconstructed from a premature infant gut community with otherwise low bacterial novelty that shifts toward anaerobic metabolism during the third week of life.</title>
        <authorList>
            <person name="Brown C.T."/>
            <person name="Sharon I."/>
            <person name="Thomas B.C."/>
            <person name="Castelle C.J."/>
            <person name="Morowitz M.J."/>
            <person name="Banfield J.F."/>
        </authorList>
    </citation>
    <scope>NUCLEOTIDE SEQUENCE</scope>
</reference>
<gene>
    <name evidence="1" type="ORF">Q604_UNBC09174G0001</name>
</gene>
<name>W1Y202_9ZZZZ</name>
<protein>
    <submittedName>
        <fullName evidence="1">Uncharacterized protein</fullName>
    </submittedName>
</protein>